<dbReference type="PANTHER" id="PTHR42732:SF1">
    <property type="entry name" value="BETA-MANNOSIDASE"/>
    <property type="match status" value="1"/>
</dbReference>
<dbReference type="InterPro" id="IPR051913">
    <property type="entry name" value="GH2_Domain-Containing"/>
</dbReference>
<organism evidence="10 11">
    <name type="scientific">Caulobacter rhizosphaerae</name>
    <dbReference type="NCBI Taxonomy" id="2010972"/>
    <lineage>
        <taxon>Bacteria</taxon>
        <taxon>Pseudomonadati</taxon>
        <taxon>Pseudomonadota</taxon>
        <taxon>Alphaproteobacteria</taxon>
        <taxon>Caulobacterales</taxon>
        <taxon>Caulobacteraceae</taxon>
        <taxon>Caulobacter</taxon>
    </lineage>
</organism>
<evidence type="ECO:0000256" key="2">
    <source>
        <dbReference type="ARBA" id="ARBA00022801"/>
    </source>
</evidence>
<dbReference type="InterPro" id="IPR032311">
    <property type="entry name" value="DUF4982"/>
</dbReference>
<dbReference type="Pfam" id="PF02837">
    <property type="entry name" value="Glyco_hydro_2_N"/>
    <property type="match status" value="1"/>
</dbReference>
<feature type="domain" description="Glycoside hydrolase family 2 immunoglobulin-like beta-sandwich" evidence="5">
    <location>
        <begin position="243"/>
        <end position="309"/>
    </location>
</feature>
<gene>
    <name evidence="10" type="ORF">J2800_003533</name>
</gene>
<feature type="domain" description="Glycoside hydrolase family 2" evidence="9">
    <location>
        <begin position="720"/>
        <end position="821"/>
    </location>
</feature>
<dbReference type="RefSeq" id="WP_310033398.1">
    <property type="nucleotide sequence ID" value="NZ_JAVDRL010000010.1"/>
</dbReference>
<dbReference type="Pfam" id="PF00703">
    <property type="entry name" value="Glyco_hydro_2"/>
    <property type="match status" value="1"/>
</dbReference>
<keyword evidence="3 10" id="KW-0326">Glycosidase</keyword>
<reference evidence="10 11" key="1">
    <citation type="submission" date="2023-07" db="EMBL/GenBank/DDBJ databases">
        <title>Sorghum-associated microbial communities from plants grown in Nebraska, USA.</title>
        <authorList>
            <person name="Schachtman D."/>
        </authorList>
    </citation>
    <scope>NUCLEOTIDE SEQUENCE [LARGE SCALE GENOMIC DNA]</scope>
    <source>
        <strain evidence="10 11">DS2154</strain>
    </source>
</reference>
<dbReference type="SUPFAM" id="SSF49303">
    <property type="entry name" value="beta-Galactosidase/glucuronidase domain"/>
    <property type="match status" value="1"/>
</dbReference>
<name>A0ABU1N2U0_9CAUL</name>
<feature type="domain" description="DUF4982" evidence="8">
    <location>
        <begin position="650"/>
        <end position="706"/>
    </location>
</feature>
<dbReference type="Pfam" id="PF18565">
    <property type="entry name" value="Glyco_hydro2_C5"/>
    <property type="match status" value="1"/>
</dbReference>
<evidence type="ECO:0000259" key="6">
    <source>
        <dbReference type="Pfam" id="PF02836"/>
    </source>
</evidence>
<dbReference type="PANTHER" id="PTHR42732">
    <property type="entry name" value="BETA-GALACTOSIDASE"/>
    <property type="match status" value="1"/>
</dbReference>
<dbReference type="SUPFAM" id="SSF49785">
    <property type="entry name" value="Galactose-binding domain-like"/>
    <property type="match status" value="1"/>
</dbReference>
<protein>
    <submittedName>
        <fullName evidence="10">Beta-galactosidase</fullName>
        <ecNumber evidence="10">3.2.1.23</ecNumber>
    </submittedName>
</protein>
<dbReference type="InterPro" id="IPR017853">
    <property type="entry name" value="GH"/>
</dbReference>
<dbReference type="Proteomes" id="UP001262754">
    <property type="component" value="Unassembled WGS sequence"/>
</dbReference>
<dbReference type="InterPro" id="IPR006311">
    <property type="entry name" value="TAT_signal"/>
</dbReference>
<dbReference type="InterPro" id="IPR006103">
    <property type="entry name" value="Glyco_hydro_2_cat"/>
</dbReference>
<dbReference type="EMBL" id="JAVDRL010000010">
    <property type="protein sequence ID" value="MDR6532773.1"/>
    <property type="molecule type" value="Genomic_DNA"/>
</dbReference>
<dbReference type="SUPFAM" id="SSF51445">
    <property type="entry name" value="(Trans)glycosidases"/>
    <property type="match status" value="1"/>
</dbReference>
<comment type="caution">
    <text evidence="10">The sequence shown here is derived from an EMBL/GenBank/DDBJ whole genome shotgun (WGS) entry which is preliminary data.</text>
</comment>
<evidence type="ECO:0000259" key="9">
    <source>
        <dbReference type="Pfam" id="PF18565"/>
    </source>
</evidence>
<feature type="chain" id="PRO_5046432068" evidence="4">
    <location>
        <begin position="24"/>
        <end position="826"/>
    </location>
</feature>
<evidence type="ECO:0000313" key="11">
    <source>
        <dbReference type="Proteomes" id="UP001262754"/>
    </source>
</evidence>
<evidence type="ECO:0000259" key="5">
    <source>
        <dbReference type="Pfam" id="PF00703"/>
    </source>
</evidence>
<proteinExistence type="inferred from homology"/>
<accession>A0ABU1N2U0</accession>
<dbReference type="InterPro" id="IPR006102">
    <property type="entry name" value="Ig-like_GH2"/>
</dbReference>
<dbReference type="InterPro" id="IPR013783">
    <property type="entry name" value="Ig-like_fold"/>
</dbReference>
<dbReference type="InterPro" id="IPR040605">
    <property type="entry name" value="Glyco_hydro2_dom5"/>
</dbReference>
<dbReference type="Pfam" id="PF16355">
    <property type="entry name" value="DUF4982"/>
    <property type="match status" value="1"/>
</dbReference>
<keyword evidence="4" id="KW-0732">Signal</keyword>
<keyword evidence="2 10" id="KW-0378">Hydrolase</keyword>
<dbReference type="Gene3D" id="2.60.40.10">
    <property type="entry name" value="Immunoglobulins"/>
    <property type="match status" value="3"/>
</dbReference>
<evidence type="ECO:0000259" key="8">
    <source>
        <dbReference type="Pfam" id="PF16355"/>
    </source>
</evidence>
<dbReference type="Gene3D" id="3.20.20.80">
    <property type="entry name" value="Glycosidases"/>
    <property type="match status" value="1"/>
</dbReference>
<dbReference type="InterPro" id="IPR006101">
    <property type="entry name" value="Glyco_hydro_2"/>
</dbReference>
<evidence type="ECO:0000259" key="7">
    <source>
        <dbReference type="Pfam" id="PF02837"/>
    </source>
</evidence>
<dbReference type="EC" id="3.2.1.23" evidence="10"/>
<keyword evidence="11" id="KW-1185">Reference proteome</keyword>
<feature type="domain" description="Glycoside hydrolase family 2 catalytic" evidence="6">
    <location>
        <begin position="316"/>
        <end position="467"/>
    </location>
</feature>
<evidence type="ECO:0000313" key="10">
    <source>
        <dbReference type="EMBL" id="MDR6532773.1"/>
    </source>
</evidence>
<dbReference type="PRINTS" id="PR00132">
    <property type="entry name" value="GLHYDRLASE2"/>
</dbReference>
<evidence type="ECO:0000256" key="1">
    <source>
        <dbReference type="ARBA" id="ARBA00007401"/>
    </source>
</evidence>
<dbReference type="PROSITE" id="PS51318">
    <property type="entry name" value="TAT"/>
    <property type="match status" value="1"/>
</dbReference>
<feature type="signal peptide" evidence="4">
    <location>
        <begin position="1"/>
        <end position="23"/>
    </location>
</feature>
<comment type="similarity">
    <text evidence="1">Belongs to the glycosyl hydrolase 2 family.</text>
</comment>
<evidence type="ECO:0000256" key="3">
    <source>
        <dbReference type="ARBA" id="ARBA00023295"/>
    </source>
</evidence>
<dbReference type="InterPro" id="IPR006104">
    <property type="entry name" value="Glyco_hydro_2_N"/>
</dbReference>
<dbReference type="InterPro" id="IPR036156">
    <property type="entry name" value="Beta-gal/glucu_dom_sf"/>
</dbReference>
<sequence length="826" mass="90028">MTSLRAHLHRREALLLMSGAALSALLPAADALAIGSGFGPGRDQDFDLGWRFSRGSGLAWEAAGLDDSGWRSVDLPHDWSIEDLPNPSPPNRLGPFDAKNEGGANTGFTLGGEGWYRKRFRLTPDAARAEIVFDGVYAVSDVWLNGHLLGSRVHGYAPFAYDLTPHLDPIGDNVIAVRVRNLGENARFYAGSGIYRSVTLNVFAAPARIALWGVAAWTRRITAAGAVIDVTTTIENPEPGLTLRTTLRSASGVVEAKALATAGGEVKQVLRLPKPTLWAPADPDLYTLQTELLRGGRLVDRLSQPFGVRIVAFSADRGMTINGEAVKVRGGCLHHDNGLLGAAAFVDADERRILRLKARGYNAIRSTHYPCARTFREACERHGMLLIEEAFDVWRMPKTKDDYAQFFAEHWRQDLAATVLSARNSPSVIMWSIGNEIPDRASREGLRDAWNLADEVHRLDPTRPVTAAIHSFSGRPVTVGDRTKPREASMIFLDVPGYNYKLEDIEPDHARYPDRVLYASETYPANAFDYWALGESAPYMIGEFVWTAMDYLGEAGIGAAVRRAAPANGAKPPQLPFMQPYPWVVANCGDIDLIGDQKPQSYYRDVVWGVSGLELAVQRPVPVGQVEAVSQWGWSDELQSWTWPGAERRPLAVRVYTFGDQIELRLNGDLVGTRALSAGDKMHAEFAVPYAPGVLEAIAWRQGVEIGRKRLETVAAPAKLRIRAEREQAGSGRHSLSYLMVDVLDATGRLTPDAAIRVSLEVAGPAELLAFGSANPLAVGSLQSNQALTCRGRALAILRAQGGRGEVRVEARGEGVEAGTATVRLA</sequence>
<dbReference type="Pfam" id="PF02836">
    <property type="entry name" value="Glyco_hydro_2_C"/>
    <property type="match status" value="1"/>
</dbReference>
<dbReference type="Gene3D" id="2.60.120.260">
    <property type="entry name" value="Galactose-binding domain-like"/>
    <property type="match status" value="1"/>
</dbReference>
<dbReference type="InterPro" id="IPR008979">
    <property type="entry name" value="Galactose-bd-like_sf"/>
</dbReference>
<feature type="domain" description="Glycosyl hydrolases family 2 sugar binding" evidence="7">
    <location>
        <begin position="109"/>
        <end position="200"/>
    </location>
</feature>
<evidence type="ECO:0000256" key="4">
    <source>
        <dbReference type="SAM" id="SignalP"/>
    </source>
</evidence>
<dbReference type="GO" id="GO:0004565">
    <property type="term" value="F:beta-galactosidase activity"/>
    <property type="evidence" value="ECO:0007669"/>
    <property type="project" value="UniProtKB-EC"/>
</dbReference>